<keyword evidence="1" id="KW-1133">Transmembrane helix</keyword>
<dbReference type="Proteomes" id="UP000220828">
    <property type="component" value="Unassembled WGS sequence"/>
</dbReference>
<evidence type="ECO:0000313" key="4">
    <source>
        <dbReference type="Proteomes" id="UP000220828"/>
    </source>
</evidence>
<dbReference type="RefSeq" id="WP_014084884.1">
    <property type="nucleotide sequence ID" value="NZ_CBCSFI010000010.1"/>
</dbReference>
<evidence type="ECO:0000313" key="3">
    <source>
        <dbReference type="EMBL" id="TQM41402.1"/>
    </source>
</evidence>
<gene>
    <name evidence="2" type="ORF">B0A77_04055</name>
    <name evidence="3" type="ORF">BC670_2361</name>
</gene>
<proteinExistence type="predicted"/>
<organism evidence="2 4">
    <name type="scientific">Flavobacterium branchiophilum</name>
    <dbReference type="NCBI Taxonomy" id="55197"/>
    <lineage>
        <taxon>Bacteria</taxon>
        <taxon>Pseudomonadati</taxon>
        <taxon>Bacteroidota</taxon>
        <taxon>Flavobacteriia</taxon>
        <taxon>Flavobacteriales</taxon>
        <taxon>Flavobacteriaceae</taxon>
        <taxon>Flavobacterium</taxon>
    </lineage>
</organism>
<dbReference type="AlphaFoldDB" id="A0A2H3KDI2"/>
<reference evidence="3 5" key="2">
    <citation type="submission" date="2019-06" db="EMBL/GenBank/DDBJ databases">
        <title>Genomic Encyclopedia of Archaeal and Bacterial Type Strains, Phase II (KMG-II): from individual species to whole genera.</title>
        <authorList>
            <person name="Goeker M."/>
        </authorList>
    </citation>
    <scope>NUCLEOTIDE SEQUENCE [LARGE SCALE GENOMIC DNA]</scope>
    <source>
        <strain evidence="3 5">DSM 24789</strain>
    </source>
</reference>
<keyword evidence="1" id="KW-0472">Membrane</keyword>
<evidence type="ECO:0000313" key="2">
    <source>
        <dbReference type="EMBL" id="PDS25814.1"/>
    </source>
</evidence>
<feature type="transmembrane region" description="Helical" evidence="1">
    <location>
        <begin position="91"/>
        <end position="110"/>
    </location>
</feature>
<dbReference type="OrthoDB" id="1438492at2"/>
<dbReference type="OMA" id="KICYKNG"/>
<comment type="caution">
    <text evidence="2">The sequence shown here is derived from an EMBL/GenBank/DDBJ whole genome shotgun (WGS) entry which is preliminary data.</text>
</comment>
<protein>
    <submittedName>
        <fullName evidence="2">Uncharacterized protein</fullName>
    </submittedName>
</protein>
<feature type="transmembrane region" description="Helical" evidence="1">
    <location>
        <begin position="6"/>
        <end position="30"/>
    </location>
</feature>
<reference evidence="2 4" key="1">
    <citation type="submission" date="2017-09" db="EMBL/GenBank/DDBJ databases">
        <title>Whole genomes of Flavobacteriaceae.</title>
        <authorList>
            <person name="Stine C."/>
            <person name="Li C."/>
            <person name="Tadesse D."/>
        </authorList>
    </citation>
    <scope>NUCLEOTIDE SEQUENCE [LARGE SCALE GENOMIC DNA]</scope>
    <source>
        <strain evidence="2 4">ATCC 35036</strain>
    </source>
</reference>
<evidence type="ECO:0000256" key="1">
    <source>
        <dbReference type="SAM" id="Phobius"/>
    </source>
</evidence>
<feature type="transmembrane region" description="Helical" evidence="1">
    <location>
        <begin position="51"/>
        <end position="71"/>
    </location>
</feature>
<dbReference type="EMBL" id="PCMW01000023">
    <property type="protein sequence ID" value="PDS25814.1"/>
    <property type="molecule type" value="Genomic_DNA"/>
</dbReference>
<keyword evidence="1" id="KW-0812">Transmembrane</keyword>
<sequence>MNWNITAYVCYLTITGGIIYKVGKICYYNGIIMVQQLLPHHVEWCVRINQMLLVAYYLVNMGYGATCLIHWDHIQTAQQLVETIAQKTALIMGIIAFLHYMNIYIIIKYIQKLI</sequence>
<evidence type="ECO:0000313" key="5">
    <source>
        <dbReference type="Proteomes" id="UP000320773"/>
    </source>
</evidence>
<accession>A0A2H3KDI2</accession>
<dbReference type="Proteomes" id="UP000320773">
    <property type="component" value="Unassembled WGS sequence"/>
</dbReference>
<dbReference type="EMBL" id="VFPJ01000001">
    <property type="protein sequence ID" value="TQM41402.1"/>
    <property type="molecule type" value="Genomic_DNA"/>
</dbReference>
<name>A0A2H3KDI2_9FLAO</name>